<sequence>MSDVAADAKGSAEERDVEPGTLLVAAPGLLDPNFRRTVVYIIEHRDEGTLGVVLNRPSEVPVSEVLPAWAPHTSRPGSVFVGGPVDARTALCLAAFQPGHDPESIDGVVGVRGPIALVDLDSDPTLLAPRLRGLRVFAGYAGWNSGQLDGEIGRGDWILVPALPDDVLATTNGDLWGRVLRRQGMPLALLSTFPADVAAN</sequence>
<dbReference type="NCBIfam" id="NF001272">
    <property type="entry name" value="PRK00228.2-4"/>
    <property type="match status" value="1"/>
</dbReference>
<dbReference type="EMBL" id="BAABJP010000001">
    <property type="protein sequence ID" value="GAA5144560.1"/>
    <property type="molecule type" value="Genomic_DNA"/>
</dbReference>
<protein>
    <recommendedName>
        <fullName evidence="2">UPF0301 protein GCM10023321_01150</fullName>
    </recommendedName>
</protein>
<dbReference type="Gene3D" id="3.40.1740.10">
    <property type="entry name" value="VC0467-like"/>
    <property type="match status" value="1"/>
</dbReference>
<accession>A0ABP9PCW8</accession>
<name>A0ABP9PCW8_9PSEU</name>
<dbReference type="NCBIfam" id="NF001270">
    <property type="entry name" value="PRK00228.2-2"/>
    <property type="match status" value="1"/>
</dbReference>
<dbReference type="Pfam" id="PF02622">
    <property type="entry name" value="DUF179"/>
    <property type="match status" value="1"/>
</dbReference>
<evidence type="ECO:0000256" key="1">
    <source>
        <dbReference type="ARBA" id="ARBA00009600"/>
    </source>
</evidence>
<proteinExistence type="inferred from homology"/>
<evidence type="ECO:0000313" key="4">
    <source>
        <dbReference type="Proteomes" id="UP001428817"/>
    </source>
</evidence>
<dbReference type="PANTHER" id="PTHR30327:SF1">
    <property type="entry name" value="UPF0301 PROTEIN YQGE"/>
    <property type="match status" value="1"/>
</dbReference>
<dbReference type="RefSeq" id="WP_185058422.1">
    <property type="nucleotide sequence ID" value="NZ_BAABJP010000001.1"/>
</dbReference>
<comment type="caution">
    <text evidence="3">The sequence shown here is derived from an EMBL/GenBank/DDBJ whole genome shotgun (WGS) entry which is preliminary data.</text>
</comment>
<reference evidence="4" key="1">
    <citation type="journal article" date="2019" name="Int. J. Syst. Evol. Microbiol.">
        <title>The Global Catalogue of Microorganisms (GCM) 10K type strain sequencing project: providing services to taxonomists for standard genome sequencing and annotation.</title>
        <authorList>
            <consortium name="The Broad Institute Genomics Platform"/>
            <consortium name="The Broad Institute Genome Sequencing Center for Infectious Disease"/>
            <person name="Wu L."/>
            <person name="Ma J."/>
        </authorList>
    </citation>
    <scope>NUCLEOTIDE SEQUENCE [LARGE SCALE GENOMIC DNA]</scope>
    <source>
        <strain evidence="4">JCM 18303</strain>
    </source>
</reference>
<dbReference type="Proteomes" id="UP001428817">
    <property type="component" value="Unassembled WGS sequence"/>
</dbReference>
<dbReference type="InterPro" id="IPR003774">
    <property type="entry name" value="AlgH-like"/>
</dbReference>
<dbReference type="PANTHER" id="PTHR30327">
    <property type="entry name" value="UNCHARACTERIZED PROTEIN YQGE"/>
    <property type="match status" value="1"/>
</dbReference>
<gene>
    <name evidence="3" type="ORF">GCM10023321_01150</name>
</gene>
<evidence type="ECO:0000256" key="2">
    <source>
        <dbReference type="HAMAP-Rule" id="MF_00758"/>
    </source>
</evidence>
<keyword evidence="4" id="KW-1185">Reference proteome</keyword>
<comment type="similarity">
    <text evidence="1 2">Belongs to the UPF0301 (AlgH) family.</text>
</comment>
<dbReference type="SUPFAM" id="SSF143456">
    <property type="entry name" value="VC0467-like"/>
    <property type="match status" value="1"/>
</dbReference>
<organism evidence="3 4">
    <name type="scientific">Pseudonocardia eucalypti</name>
    <dbReference type="NCBI Taxonomy" id="648755"/>
    <lineage>
        <taxon>Bacteria</taxon>
        <taxon>Bacillati</taxon>
        <taxon>Actinomycetota</taxon>
        <taxon>Actinomycetes</taxon>
        <taxon>Pseudonocardiales</taxon>
        <taxon>Pseudonocardiaceae</taxon>
        <taxon>Pseudonocardia</taxon>
    </lineage>
</organism>
<dbReference type="HAMAP" id="MF_00758">
    <property type="entry name" value="UPF0301"/>
    <property type="match status" value="1"/>
</dbReference>
<evidence type="ECO:0000313" key="3">
    <source>
        <dbReference type="EMBL" id="GAA5144560.1"/>
    </source>
</evidence>